<reference evidence="1 2" key="1">
    <citation type="submission" date="2020-02" db="EMBL/GenBank/DDBJ databases">
        <title>Flavobacteriaceae Psychroflexus bacterium YR1-1, complete genome.</title>
        <authorList>
            <person name="Li Y."/>
            <person name="Wu S."/>
        </authorList>
    </citation>
    <scope>NUCLEOTIDE SEQUENCE [LARGE SCALE GENOMIC DNA]</scope>
    <source>
        <strain evidence="1 2">YR1-1</strain>
    </source>
</reference>
<protein>
    <submittedName>
        <fullName evidence="1">Uncharacterized protein</fullName>
    </submittedName>
</protein>
<name>A0A6B3R1Y9_9FLAO</name>
<dbReference type="Proteomes" id="UP000478505">
    <property type="component" value="Unassembled WGS sequence"/>
</dbReference>
<comment type="caution">
    <text evidence="1">The sequence shown here is derived from an EMBL/GenBank/DDBJ whole genome shotgun (WGS) entry which is preliminary data.</text>
</comment>
<gene>
    <name evidence="1" type="ORF">G3567_10980</name>
</gene>
<accession>A0A6B3R1Y9</accession>
<evidence type="ECO:0000313" key="1">
    <source>
        <dbReference type="EMBL" id="NEV94666.1"/>
    </source>
</evidence>
<evidence type="ECO:0000313" key="2">
    <source>
        <dbReference type="Proteomes" id="UP000478505"/>
    </source>
</evidence>
<organism evidence="1 2">
    <name type="scientific">Psychroflexus aurantiacus</name>
    <dbReference type="NCBI Taxonomy" id="2709310"/>
    <lineage>
        <taxon>Bacteria</taxon>
        <taxon>Pseudomonadati</taxon>
        <taxon>Bacteroidota</taxon>
        <taxon>Flavobacteriia</taxon>
        <taxon>Flavobacteriales</taxon>
        <taxon>Flavobacteriaceae</taxon>
        <taxon>Psychroflexus</taxon>
    </lineage>
</organism>
<sequence>MSLSTGYTVQLEVTDGRYIPKYPMAYLTADWISDVFGLSIDSPFQTKHSKTT</sequence>
<keyword evidence="2" id="KW-1185">Reference proteome</keyword>
<dbReference type="AlphaFoldDB" id="A0A6B3R1Y9"/>
<dbReference type="EMBL" id="JAAIKD010000006">
    <property type="protein sequence ID" value="NEV94666.1"/>
    <property type="molecule type" value="Genomic_DNA"/>
</dbReference>
<proteinExistence type="predicted"/>
<dbReference type="RefSeq" id="WP_164005378.1">
    <property type="nucleotide sequence ID" value="NZ_JAAIKD010000006.1"/>
</dbReference>